<proteinExistence type="predicted"/>
<dbReference type="Gene3D" id="3.20.20.150">
    <property type="entry name" value="Divalent-metal-dependent TIM barrel enzymes"/>
    <property type="match status" value="1"/>
</dbReference>
<name>A0A1X7KIG7_9MICO</name>
<keyword evidence="3" id="KW-0413">Isomerase</keyword>
<dbReference type="EMBL" id="FXAY01000004">
    <property type="protein sequence ID" value="SMG41107.1"/>
    <property type="molecule type" value="Genomic_DNA"/>
</dbReference>
<dbReference type="AlphaFoldDB" id="A0A1X7KIG7"/>
<dbReference type="RefSeq" id="WP_085486611.1">
    <property type="nucleotide sequence ID" value="NZ_FXAY01000004.1"/>
</dbReference>
<dbReference type="PANTHER" id="PTHR12110:SF53">
    <property type="entry name" value="BLR5974 PROTEIN"/>
    <property type="match status" value="1"/>
</dbReference>
<dbReference type="InterPro" id="IPR036237">
    <property type="entry name" value="Xyl_isomerase-like_sf"/>
</dbReference>
<feature type="domain" description="Xylose isomerase-like TIM barrel" evidence="2">
    <location>
        <begin position="39"/>
        <end position="288"/>
    </location>
</feature>
<gene>
    <name evidence="3" type="ORF">SAMN06296010_2569</name>
</gene>
<organism evidence="3 4">
    <name type="scientific">Agreia pratensis</name>
    <dbReference type="NCBI Taxonomy" id="150121"/>
    <lineage>
        <taxon>Bacteria</taxon>
        <taxon>Bacillati</taxon>
        <taxon>Actinomycetota</taxon>
        <taxon>Actinomycetes</taxon>
        <taxon>Micrococcales</taxon>
        <taxon>Microbacteriaceae</taxon>
        <taxon>Agreia</taxon>
    </lineage>
</organism>
<dbReference type="Pfam" id="PF01261">
    <property type="entry name" value="AP_endonuc_2"/>
    <property type="match status" value="1"/>
</dbReference>
<dbReference type="InterPro" id="IPR050312">
    <property type="entry name" value="IolE/XylAMocC-like"/>
</dbReference>
<dbReference type="InterPro" id="IPR013022">
    <property type="entry name" value="Xyl_isomerase-like_TIM-brl"/>
</dbReference>
<evidence type="ECO:0000259" key="2">
    <source>
        <dbReference type="Pfam" id="PF01261"/>
    </source>
</evidence>
<evidence type="ECO:0000256" key="1">
    <source>
        <dbReference type="ARBA" id="ARBA00023277"/>
    </source>
</evidence>
<reference evidence="4" key="1">
    <citation type="submission" date="2017-04" db="EMBL/GenBank/DDBJ databases">
        <authorList>
            <person name="Varghese N."/>
            <person name="Submissions S."/>
        </authorList>
    </citation>
    <scope>NUCLEOTIDE SEQUENCE [LARGE SCALE GENOMIC DNA]</scope>
    <source>
        <strain evidence="4">VKM Ac-2510</strain>
    </source>
</reference>
<dbReference type="STRING" id="150121.SAMN06296010_2569"/>
<dbReference type="OrthoDB" id="3325478at2"/>
<accession>A0A1X7KIG7</accession>
<evidence type="ECO:0000313" key="3">
    <source>
        <dbReference type="EMBL" id="SMG41107.1"/>
    </source>
</evidence>
<dbReference type="Proteomes" id="UP000193244">
    <property type="component" value="Unassembled WGS sequence"/>
</dbReference>
<protein>
    <submittedName>
        <fullName evidence="3">Sugar phosphate isomerase/epimerase</fullName>
    </submittedName>
</protein>
<keyword evidence="4" id="KW-1185">Reference proteome</keyword>
<dbReference type="GO" id="GO:0016853">
    <property type="term" value="F:isomerase activity"/>
    <property type="evidence" value="ECO:0007669"/>
    <property type="project" value="UniProtKB-KW"/>
</dbReference>
<sequence length="338" mass="37370">MPYSADTWPIAVALLQFSSVARDGTKAQDATPDRWAAAFHQVARAGFRSVDLTDVWVRAADLLPARLSAFAEAARSEGLSTPAISLIRRSVLHASRGDENLDYSHRAIDAAASIGAGVVSVGLHQELTAEQKEQLWFWTVTGHQDPVGDPDMWARAVTRLRELGRHAQEVGVLLSLEMYEDTYLGTADSAVHLVEDIGLDSVGLNPDTGNLLRLHRAIDDWRDVLERTLPYANYWHVKNYQRDEDRSSGRYTAVPSTLEGGVISYREALDIALSCGFQGVICCEQYGGDGLSVSGTNQRYLRSVLPETNDYVVPQSRRLQRAPDRADLVRSEPQQHLS</sequence>
<keyword evidence="1" id="KW-0119">Carbohydrate metabolism</keyword>
<dbReference type="SUPFAM" id="SSF51658">
    <property type="entry name" value="Xylose isomerase-like"/>
    <property type="match status" value="1"/>
</dbReference>
<evidence type="ECO:0000313" key="4">
    <source>
        <dbReference type="Proteomes" id="UP000193244"/>
    </source>
</evidence>
<dbReference type="PANTHER" id="PTHR12110">
    <property type="entry name" value="HYDROXYPYRUVATE ISOMERASE"/>
    <property type="match status" value="1"/>
</dbReference>